<sequence length="1395" mass="154984">MGDTGVQKAKSPIPSDPIPASTVTSAPQTTSSEEGPIASTLGDLERRLRELSGEAETLEITERNSRLARIERDLCALQCESVRASGTREHPVLGVALGWEERLRRAGSTEAADEVEHIGAEILIHGLRERERTALDVQEQPESELVGAPGAEARDRLFLALLAVEELRQRVEGRATALGISNHADLRAVCEEAGRVQRVIRKAFKKTLESSPPGSETRRVWTGRLVDLADETIIRAGERDARIAARQLSETGRAVEWHLDSVETRSGEQRRRLRRRMRRLDAERIEQHLLARLEKKFGKRFVELWDRAILVGLAAVMLVLAIDLMHASTPLWLLWIDTAICGFFLVDFFVKAGLVGFHPTWLKRHVFTDLIPAIPFAFIPGLGPETVVAGGAALDAPVEGGRFMRLLRLLRAVKIIRIFRAVSFLVRGLDRLVRQNARLLEGEVLLFPTPDERRVRRSTKVSTEARLWRLRGSLDTLFEHLYEHAGGEERARLEQLRASALRDASRAVVPISDQMTEATVRRESLPLADDWLGRLSVVRSEEVEGRVGGDAVQKIASGARLIARSPLRILPLLRGWAPSDAADLPDRRVASRTIRAVSRSLGRFHRRVLWWADLRGTLTPGELVGRVGSTLVARTARPAVRLLMFGGLYLLLKLAILVFGDGTGAGDAADPEGVIGFLEKVAGSIWKIVGGALAILGSICLAILAFGVWLQRLAQDATTFHEQVARAQFLHLTDSIKARQREADAELLGERVFRLERNLFEAHGAAEATERDVARFVRHLHQFLAEGISPPSRDDGFDPVARAVMLHRDLLDGALLAESDTRATSQLLGNLALQRLVGQSKRISKAMRKRILKIDLERRRTFVRGPYLWFHSISRALSSRSARLIVDYNGHAIPLSELELALPYERARYESWLAGGRSTRDEALGESGEEDDMRLVTEAPEITTAFTVLHFLDDSPARDAEVAARFGERVVEKMREDRRALVRTVFGTYPLHRLPRESRVLNLRTLYSEWVEGGRVLLIPLRLAGIVVRLSGKGVKAVGRAVAAIRRPELYLEQDREVEADFHAAARKIGRMRGPGAQVALYLRAVLDPEYHGIALPFGLHDAEEFDRRALSACQRDAAFLDADPEFLDVLAALEARAQRNVGRLERAAKGGLVERLSERLGKDLAGDPTGLRALTVLVHADDRGIRAKLFGLDVLCETAIDALEFGLPKTGLFPPVPLWLSYETWWSREGGEQRVLEAVKVSGVLSVTGDEADVLSERELKRRQKKTEQRIKRALWRALQADVDGAREALAAVRAAHAHPSGATGARAAAEEDLAAALRHPARVTEQLVTLRAIQTLTLVDVRNYRRHIWSLGEFEKSEDPGSVLLDLDPRELESDSDEAEISSRRQEDLSGLS</sequence>
<organism evidence="7 8">
    <name type="scientific">Saltatorellus ferox</name>
    <dbReference type="NCBI Taxonomy" id="2528018"/>
    <lineage>
        <taxon>Bacteria</taxon>
        <taxon>Pseudomonadati</taxon>
        <taxon>Planctomycetota</taxon>
        <taxon>Planctomycetia</taxon>
        <taxon>Planctomycetia incertae sedis</taxon>
        <taxon>Saltatorellus</taxon>
    </lineage>
</organism>
<dbReference type="Proteomes" id="UP000320390">
    <property type="component" value="Chromosome"/>
</dbReference>
<evidence type="ECO:0000313" key="7">
    <source>
        <dbReference type="EMBL" id="QDV07407.1"/>
    </source>
</evidence>
<evidence type="ECO:0000313" key="8">
    <source>
        <dbReference type="Proteomes" id="UP000320390"/>
    </source>
</evidence>
<dbReference type="Gene3D" id="1.20.120.350">
    <property type="entry name" value="Voltage-gated potassium channels. Chain C"/>
    <property type="match status" value="1"/>
</dbReference>
<keyword evidence="3 6" id="KW-1133">Transmembrane helix</keyword>
<feature type="compositionally biased region" description="Polar residues" evidence="5">
    <location>
        <begin position="21"/>
        <end position="33"/>
    </location>
</feature>
<dbReference type="SUPFAM" id="SSF81324">
    <property type="entry name" value="Voltage-gated potassium channels"/>
    <property type="match status" value="1"/>
</dbReference>
<keyword evidence="2 6" id="KW-0812">Transmembrane</keyword>
<evidence type="ECO:0000256" key="2">
    <source>
        <dbReference type="ARBA" id="ARBA00022692"/>
    </source>
</evidence>
<dbReference type="EMBL" id="CP036434">
    <property type="protein sequence ID" value="QDV07407.1"/>
    <property type="molecule type" value="Genomic_DNA"/>
</dbReference>
<protein>
    <recommendedName>
        <fullName evidence="9">Ion transport domain-containing protein</fullName>
    </recommendedName>
</protein>
<feature type="region of interest" description="Disordered" evidence="5">
    <location>
        <begin position="1"/>
        <end position="38"/>
    </location>
</feature>
<evidence type="ECO:0000256" key="4">
    <source>
        <dbReference type="ARBA" id="ARBA00023136"/>
    </source>
</evidence>
<accession>A0A518ETI5</accession>
<keyword evidence="8" id="KW-1185">Reference proteome</keyword>
<dbReference type="InterPro" id="IPR027359">
    <property type="entry name" value="Volt_channel_dom_sf"/>
</dbReference>
<feature type="region of interest" description="Disordered" evidence="5">
    <location>
        <begin position="1359"/>
        <end position="1395"/>
    </location>
</feature>
<feature type="transmembrane region" description="Helical" evidence="6">
    <location>
        <begin position="304"/>
        <end position="326"/>
    </location>
</feature>
<gene>
    <name evidence="7" type="ORF">Poly30_29310</name>
</gene>
<reference evidence="7 8" key="1">
    <citation type="submission" date="2019-02" db="EMBL/GenBank/DDBJ databases">
        <title>Deep-cultivation of Planctomycetes and their phenomic and genomic characterization uncovers novel biology.</title>
        <authorList>
            <person name="Wiegand S."/>
            <person name="Jogler M."/>
            <person name="Boedeker C."/>
            <person name="Pinto D."/>
            <person name="Vollmers J."/>
            <person name="Rivas-Marin E."/>
            <person name="Kohn T."/>
            <person name="Peeters S.H."/>
            <person name="Heuer A."/>
            <person name="Rast P."/>
            <person name="Oberbeckmann S."/>
            <person name="Bunk B."/>
            <person name="Jeske O."/>
            <person name="Meyerdierks A."/>
            <person name="Storesund J.E."/>
            <person name="Kallscheuer N."/>
            <person name="Luecker S."/>
            <person name="Lage O.M."/>
            <person name="Pohl T."/>
            <person name="Merkel B.J."/>
            <person name="Hornburger P."/>
            <person name="Mueller R.-W."/>
            <person name="Bruemmer F."/>
            <person name="Labrenz M."/>
            <person name="Spormann A.M."/>
            <person name="Op den Camp H."/>
            <person name="Overmann J."/>
            <person name="Amann R."/>
            <person name="Jetten M.S.M."/>
            <person name="Mascher T."/>
            <person name="Medema M.H."/>
            <person name="Devos D.P."/>
            <person name="Kaster A.-K."/>
            <person name="Ovreas L."/>
            <person name="Rohde M."/>
            <person name="Galperin M.Y."/>
            <person name="Jogler C."/>
        </authorList>
    </citation>
    <scope>NUCLEOTIDE SEQUENCE [LARGE SCALE GENOMIC DNA]</scope>
    <source>
        <strain evidence="7 8">Poly30</strain>
    </source>
</reference>
<name>A0A518ETI5_9BACT</name>
<evidence type="ECO:0000256" key="6">
    <source>
        <dbReference type="SAM" id="Phobius"/>
    </source>
</evidence>
<feature type="compositionally biased region" description="Basic and acidic residues" evidence="5">
    <location>
        <begin position="1383"/>
        <end position="1395"/>
    </location>
</feature>
<comment type="subcellular location">
    <subcellularLocation>
        <location evidence="1">Membrane</location>
        <topology evidence="1">Multi-pass membrane protein</topology>
    </subcellularLocation>
</comment>
<evidence type="ECO:0000256" key="3">
    <source>
        <dbReference type="ARBA" id="ARBA00022989"/>
    </source>
</evidence>
<evidence type="ECO:0000256" key="5">
    <source>
        <dbReference type="SAM" id="MobiDB-lite"/>
    </source>
</evidence>
<dbReference type="GO" id="GO:0016020">
    <property type="term" value="C:membrane"/>
    <property type="evidence" value="ECO:0007669"/>
    <property type="project" value="UniProtKB-SubCell"/>
</dbReference>
<proteinExistence type="predicted"/>
<evidence type="ECO:0008006" key="9">
    <source>
        <dbReference type="Google" id="ProtNLM"/>
    </source>
</evidence>
<feature type="transmembrane region" description="Helical" evidence="6">
    <location>
        <begin position="688"/>
        <end position="710"/>
    </location>
</feature>
<feature type="transmembrane region" description="Helical" evidence="6">
    <location>
        <begin position="332"/>
        <end position="354"/>
    </location>
</feature>
<evidence type="ECO:0000256" key="1">
    <source>
        <dbReference type="ARBA" id="ARBA00004141"/>
    </source>
</evidence>
<keyword evidence="4 6" id="KW-0472">Membrane</keyword>